<feature type="compositionally biased region" description="Pro residues" evidence="1">
    <location>
        <begin position="14"/>
        <end position="27"/>
    </location>
</feature>
<name>A6GHL1_9BACT</name>
<dbReference type="EMBL" id="ABCS01000121">
    <property type="protein sequence ID" value="EDM74635.1"/>
    <property type="molecule type" value="Genomic_DNA"/>
</dbReference>
<dbReference type="Proteomes" id="UP000005801">
    <property type="component" value="Unassembled WGS sequence"/>
</dbReference>
<accession>A6GHL1</accession>
<keyword evidence="3" id="KW-1185">Reference proteome</keyword>
<evidence type="ECO:0000313" key="2">
    <source>
        <dbReference type="EMBL" id="EDM74635.1"/>
    </source>
</evidence>
<gene>
    <name evidence="2" type="ORF">PPSIR1_37729</name>
</gene>
<evidence type="ECO:0000313" key="3">
    <source>
        <dbReference type="Proteomes" id="UP000005801"/>
    </source>
</evidence>
<organism evidence="2 3">
    <name type="scientific">Plesiocystis pacifica SIR-1</name>
    <dbReference type="NCBI Taxonomy" id="391625"/>
    <lineage>
        <taxon>Bacteria</taxon>
        <taxon>Pseudomonadati</taxon>
        <taxon>Myxococcota</taxon>
        <taxon>Polyangia</taxon>
        <taxon>Nannocystales</taxon>
        <taxon>Nannocystaceae</taxon>
        <taxon>Plesiocystis</taxon>
    </lineage>
</organism>
<sequence>MGWGLALLCACTPNPEPPPPESPPEFAPAPINEAASAPEAPEPPRTECAPILDAIAAGEVDRARRLYADAHEKFGLGPGDLEAELAGADEARRRLLGECLYARGVLARDVGLRAPRPDLPPRDPVRARYAFERSRAFVDDPRVREALAEFEPQAKLEPTAKATAAAVAEDICAGRILTRGRDELWKTFSDYGNEEACAYALTAPAGAGPPGLDAQLVEYRPDGSHLLLFAVVQDAEQARAVVATRVFDGGLPGTGESAALAIDALRWRDIDAAAPPELFGLVSGIRDKVDAECELRSGEVDQRLLLCAGLECAVLPLVWYLHEDSELEDGETCPARAPVRCDGGALVPSFVGGDLRLKAKRPKRCKTMEAYGYRELPEPGPLPLERLWPEYAAEELWRSTPAP</sequence>
<feature type="compositionally biased region" description="Low complexity" evidence="1">
    <location>
        <begin position="28"/>
        <end position="39"/>
    </location>
</feature>
<reference evidence="2 3" key="1">
    <citation type="submission" date="2007-06" db="EMBL/GenBank/DDBJ databases">
        <authorList>
            <person name="Shimkets L."/>
            <person name="Ferriera S."/>
            <person name="Johnson J."/>
            <person name="Kravitz S."/>
            <person name="Beeson K."/>
            <person name="Sutton G."/>
            <person name="Rogers Y.-H."/>
            <person name="Friedman R."/>
            <person name="Frazier M."/>
            <person name="Venter J.C."/>
        </authorList>
    </citation>
    <scope>NUCLEOTIDE SEQUENCE [LARGE SCALE GENOMIC DNA]</scope>
    <source>
        <strain evidence="2 3">SIR-1</strain>
    </source>
</reference>
<dbReference type="RefSeq" id="WP_006976198.1">
    <property type="nucleotide sequence ID" value="NZ_ABCS01000121.1"/>
</dbReference>
<comment type="caution">
    <text evidence="2">The sequence shown here is derived from an EMBL/GenBank/DDBJ whole genome shotgun (WGS) entry which is preliminary data.</text>
</comment>
<protein>
    <submittedName>
        <fullName evidence="2">Uncharacterized protein</fullName>
    </submittedName>
</protein>
<feature type="region of interest" description="Disordered" evidence="1">
    <location>
        <begin position="13"/>
        <end position="45"/>
    </location>
</feature>
<dbReference type="AlphaFoldDB" id="A6GHL1"/>
<proteinExistence type="predicted"/>
<evidence type="ECO:0000256" key="1">
    <source>
        <dbReference type="SAM" id="MobiDB-lite"/>
    </source>
</evidence>